<proteinExistence type="predicted"/>
<organism evidence="1 2">
    <name type="scientific">Daphnia sinensis</name>
    <dbReference type="NCBI Taxonomy" id="1820382"/>
    <lineage>
        <taxon>Eukaryota</taxon>
        <taxon>Metazoa</taxon>
        <taxon>Ecdysozoa</taxon>
        <taxon>Arthropoda</taxon>
        <taxon>Crustacea</taxon>
        <taxon>Branchiopoda</taxon>
        <taxon>Diplostraca</taxon>
        <taxon>Cladocera</taxon>
        <taxon>Anomopoda</taxon>
        <taxon>Daphniidae</taxon>
        <taxon>Daphnia</taxon>
        <taxon>Daphnia similis group</taxon>
    </lineage>
</organism>
<keyword evidence="2" id="KW-1185">Reference proteome</keyword>
<reference evidence="1 2" key="1">
    <citation type="submission" date="2022-05" db="EMBL/GenBank/DDBJ databases">
        <title>A multi-omics perspective on studying reproductive biology in Daphnia sinensis.</title>
        <authorList>
            <person name="Jia J."/>
        </authorList>
    </citation>
    <scope>NUCLEOTIDE SEQUENCE [LARGE SCALE GENOMIC DNA]</scope>
    <source>
        <strain evidence="1 2">WSL</strain>
    </source>
</reference>
<evidence type="ECO:0000313" key="1">
    <source>
        <dbReference type="EMBL" id="KAI9553422.1"/>
    </source>
</evidence>
<gene>
    <name evidence="1" type="ORF">GHT06_021328</name>
</gene>
<dbReference type="EMBL" id="WJBH02000009">
    <property type="protein sequence ID" value="KAI9553422.1"/>
    <property type="molecule type" value="Genomic_DNA"/>
</dbReference>
<dbReference type="AlphaFoldDB" id="A0AAD5KIV4"/>
<dbReference type="Proteomes" id="UP000820818">
    <property type="component" value="Linkage Group LG9"/>
</dbReference>
<evidence type="ECO:0000313" key="2">
    <source>
        <dbReference type="Proteomes" id="UP000820818"/>
    </source>
</evidence>
<accession>A0AAD5KIV4</accession>
<name>A0AAD5KIV4_9CRUS</name>
<sequence>MANKMQRYEAQMRLFEPEANLPVLSEVPLRPKAGFQYLYKWDSTTKRKDWRADGYRWRQNATVKFKHGEANCKRYYFKLKVGPGNDYTNDFSKHAIECSLYDKQLLIWYQGDDSVVVDFSHGNAKDTEKEFRRTTPSILSQMKTDKEKLPLEVYSELAQQPEGDTMDASLSIQQTHNGRNSARKTERLSLDTLCNLHELRSETHFVSDIHLAPSLLVICFKTNTIEEFKHLFHREDLFTPYLSYDSSTFQMDEYHLSILTYRQTEFEDLPVTPLMYMIHEEKTEKAHNFFFMRLNELIPELKTAETMIVATENDEAIVNAVQKYIPHVTMFRNWQHALQDINKILQNLEITDCQEVKEYESDFIRLLDQESCGDYKSILAQMYLKKWKRDFSNYFDEHIDGHMNRMGAWALRPFGLSLDAIDCSSNESLYSTLKRFDGWKSYTIDMMVICLMRIDEFFMDKITRGRLGLGDYALRDHLSETYSHEDAVPDAVSVEQLINSIECETKSRRNMRKRMTGTKRPFLVDLEIKEETEKRRQISQAVDTVVQELLEDEA</sequence>
<comment type="caution">
    <text evidence="1">The sequence shown here is derived from an EMBL/GenBank/DDBJ whole genome shotgun (WGS) entry which is preliminary data.</text>
</comment>
<protein>
    <submittedName>
        <fullName evidence="1">Uncharacterized protein</fullName>
    </submittedName>
</protein>